<dbReference type="SMART" id="SM00256">
    <property type="entry name" value="FBOX"/>
    <property type="match status" value="1"/>
</dbReference>
<dbReference type="PANTHER" id="PTHR23015:SF4">
    <property type="entry name" value="DUF38 DOMAIN-CONTAINING PROTEIN-RELATED"/>
    <property type="match status" value="1"/>
</dbReference>
<dbReference type="GO" id="GO:0045087">
    <property type="term" value="P:innate immune response"/>
    <property type="evidence" value="ECO:0007669"/>
    <property type="project" value="TreeGrafter"/>
</dbReference>
<dbReference type="EMBL" id="DS268444">
    <property type="protein sequence ID" value="EFP01646.1"/>
    <property type="molecule type" value="Genomic_DNA"/>
</dbReference>
<reference evidence="2" key="1">
    <citation type="submission" date="2007-07" db="EMBL/GenBank/DDBJ databases">
        <title>PCAP assembly of the Caenorhabditis remanei genome.</title>
        <authorList>
            <consortium name="The Caenorhabditis remanei Sequencing Consortium"/>
            <person name="Wilson R.K."/>
        </authorList>
    </citation>
    <scope>NUCLEOTIDE SEQUENCE [LARGE SCALE GENOMIC DNA]</scope>
    <source>
        <strain evidence="2">PB4641</strain>
    </source>
</reference>
<dbReference type="Pfam" id="PF01827">
    <property type="entry name" value="FTH"/>
    <property type="match status" value="1"/>
</dbReference>
<dbReference type="InterPro" id="IPR001810">
    <property type="entry name" value="F-box_dom"/>
</dbReference>
<dbReference type="OMA" id="STIMEAR"/>
<accession>E3MGN3</accession>
<dbReference type="Proteomes" id="UP000008281">
    <property type="component" value="Unassembled WGS sequence"/>
</dbReference>
<gene>
    <name evidence="2" type="ORF">CRE_23411</name>
</gene>
<evidence type="ECO:0000313" key="2">
    <source>
        <dbReference type="EMBL" id="EFP01646.1"/>
    </source>
</evidence>
<dbReference type="InterPro" id="IPR040161">
    <property type="entry name" value="FB224"/>
</dbReference>
<dbReference type="Pfam" id="PF00646">
    <property type="entry name" value="F-box"/>
    <property type="match status" value="1"/>
</dbReference>
<dbReference type="RefSeq" id="XP_003104493.2">
    <property type="nucleotide sequence ID" value="XM_003104445.2"/>
</dbReference>
<evidence type="ECO:0000313" key="3">
    <source>
        <dbReference type="Proteomes" id="UP000008281"/>
    </source>
</evidence>
<dbReference type="InterPro" id="IPR002900">
    <property type="entry name" value="DUF38/FTH_CAE_spp"/>
</dbReference>
<dbReference type="AlphaFoldDB" id="E3MGN3"/>
<protein>
    <recommendedName>
        <fullName evidence="1">F-box domain-containing protein</fullName>
    </recommendedName>
</protein>
<dbReference type="KEGG" id="crq:GCK72_021367"/>
<proteinExistence type="predicted"/>
<name>E3MGN3_CAERE</name>
<dbReference type="CTD" id="9808915"/>
<sequence>MAPSFLEIPDVPMEMIMNNLDYLSIRSVRKTCWVLRNFTDDMKPGIYMKRIEIDEKSDTAVRLAINGPVYWQSIPHSLPANTYIVITYEKYENGCRISDGTSDESKIKFVENLNFLDAVLHDFKVALNTQKSIFERVTVIGNTFFEKFSEMMKSQKPFAAESIEIHADTQKHVRQIIQHADPKYLKEIYTQKTLKSFDINQRERIVIHETVKFESSKNVQNLFHFSMYSILLEHPRVKTIQTIKDNFLQFHEYNKHLVVISILGENLFIDAFGEAFKPLGETYEIWFFNVPGNKEKILKACKSVVRLEFFFIEKCEVPEGYVIID</sequence>
<dbReference type="PANTHER" id="PTHR23015">
    <property type="entry name" value="UNCHARACTERIZED C.ELEGANS PROTEIN"/>
    <property type="match status" value="1"/>
</dbReference>
<keyword evidence="3" id="KW-1185">Reference proteome</keyword>
<evidence type="ECO:0000259" key="1">
    <source>
        <dbReference type="SMART" id="SM00256"/>
    </source>
</evidence>
<dbReference type="GeneID" id="9808915"/>
<feature type="domain" description="F-box" evidence="1">
    <location>
        <begin position="8"/>
        <end position="48"/>
    </location>
</feature>
<organism evidence="3">
    <name type="scientific">Caenorhabditis remanei</name>
    <name type="common">Caenorhabditis vulgaris</name>
    <dbReference type="NCBI Taxonomy" id="31234"/>
    <lineage>
        <taxon>Eukaryota</taxon>
        <taxon>Metazoa</taxon>
        <taxon>Ecdysozoa</taxon>
        <taxon>Nematoda</taxon>
        <taxon>Chromadorea</taxon>
        <taxon>Rhabditida</taxon>
        <taxon>Rhabditina</taxon>
        <taxon>Rhabditomorpha</taxon>
        <taxon>Rhabditoidea</taxon>
        <taxon>Rhabditidae</taxon>
        <taxon>Peloderinae</taxon>
        <taxon>Caenorhabditis</taxon>
    </lineage>
</organism>
<dbReference type="InParanoid" id="E3MGN3"/>
<dbReference type="OrthoDB" id="5907094at2759"/>
<dbReference type="HOGENOM" id="CLU_030831_0_2_1"/>